<accession>A0A6G1GKP6</accession>
<evidence type="ECO:0000313" key="3">
    <source>
        <dbReference type="Proteomes" id="UP000800041"/>
    </source>
</evidence>
<dbReference type="GO" id="GO:0003714">
    <property type="term" value="F:transcription corepressor activity"/>
    <property type="evidence" value="ECO:0007669"/>
    <property type="project" value="InterPro"/>
</dbReference>
<dbReference type="EMBL" id="ML977200">
    <property type="protein sequence ID" value="KAF1981400.1"/>
    <property type="molecule type" value="Genomic_DNA"/>
</dbReference>
<dbReference type="PANTHER" id="PTHR38406:SF1">
    <property type="entry name" value="TRANSCRIPTIONAL REPRESSOR OPI1"/>
    <property type="match status" value="1"/>
</dbReference>
<dbReference type="GO" id="GO:0005634">
    <property type="term" value="C:nucleus"/>
    <property type="evidence" value="ECO:0007669"/>
    <property type="project" value="TreeGrafter"/>
</dbReference>
<dbReference type="Proteomes" id="UP000800041">
    <property type="component" value="Unassembled WGS sequence"/>
</dbReference>
<feature type="compositionally biased region" description="Basic and acidic residues" evidence="1">
    <location>
        <begin position="403"/>
        <end position="414"/>
    </location>
</feature>
<dbReference type="GO" id="GO:0006357">
    <property type="term" value="P:regulation of transcription by RNA polymerase II"/>
    <property type="evidence" value="ECO:0007669"/>
    <property type="project" value="TreeGrafter"/>
</dbReference>
<keyword evidence="3" id="KW-1185">Reference proteome</keyword>
<sequence>MSLQQEHPPAYSHDPDTLQLPSVPRQDVFRRSQSPAVNLPDLKSLGLPPSHSPQTHTLSLDNAPLRWNSWRSPEAQHWQGSAGIHSTAFPNVPATALRSPSDITSPRSDGVFSNEDITPRAPSALSIDDPDVRIAAEALSGLGNPDLIRSPTSRNDNIPHITQATAITNTNGEGSWEDREPILQLVTTNHPWIGGTINGSLSAYNTTKHYSPGFIRSGAEFVERNIGPMANSIGTGLTYVGVEGRVRRYLGDRRPSESDGNMAGHKRRREPTPPGEETDLEKGLQSPRERMRAASQSSFAESLPAYDENRSPQYEERGALATTERPRSSHGWSTQIMITTSGLGVALHDSSLRSLKYTLRVLEEASTRIGNIMRALKMLLEDYERTIAPNQQQNGGSSSTHPQESHLSPEQERASRTIAERIQTLGHDIWQTLRSLVDSVSKYTGGALPENAGQLVRRQLMSLPHRWLNASQSASSQPAASEATKGANRMLAFGKESLEMVEQVTLIVSGTIKSAEQWLDSMGRR</sequence>
<reference evidence="2" key="1">
    <citation type="journal article" date="2020" name="Stud. Mycol.">
        <title>101 Dothideomycetes genomes: a test case for predicting lifestyles and emergence of pathogens.</title>
        <authorList>
            <person name="Haridas S."/>
            <person name="Albert R."/>
            <person name="Binder M."/>
            <person name="Bloem J."/>
            <person name="Labutti K."/>
            <person name="Salamov A."/>
            <person name="Andreopoulos B."/>
            <person name="Baker S."/>
            <person name="Barry K."/>
            <person name="Bills G."/>
            <person name="Bluhm B."/>
            <person name="Cannon C."/>
            <person name="Castanera R."/>
            <person name="Culley D."/>
            <person name="Daum C."/>
            <person name="Ezra D."/>
            <person name="Gonzalez J."/>
            <person name="Henrissat B."/>
            <person name="Kuo A."/>
            <person name="Liang C."/>
            <person name="Lipzen A."/>
            <person name="Lutzoni F."/>
            <person name="Magnuson J."/>
            <person name="Mondo S."/>
            <person name="Nolan M."/>
            <person name="Ohm R."/>
            <person name="Pangilinan J."/>
            <person name="Park H.-J."/>
            <person name="Ramirez L."/>
            <person name="Alfaro M."/>
            <person name="Sun H."/>
            <person name="Tritt A."/>
            <person name="Yoshinaga Y."/>
            <person name="Zwiers L.-H."/>
            <person name="Turgeon B."/>
            <person name="Goodwin S."/>
            <person name="Spatafora J."/>
            <person name="Crous P."/>
            <person name="Grigoriev I."/>
        </authorList>
    </citation>
    <scope>NUCLEOTIDE SEQUENCE</scope>
    <source>
        <strain evidence="2">CBS 113979</strain>
    </source>
</reference>
<feature type="region of interest" description="Disordered" evidence="1">
    <location>
        <begin position="250"/>
        <end position="312"/>
    </location>
</feature>
<evidence type="ECO:0000313" key="2">
    <source>
        <dbReference type="EMBL" id="KAF1981400.1"/>
    </source>
</evidence>
<protein>
    <submittedName>
        <fullName evidence="2">Opi1-domain-containing protein</fullName>
    </submittedName>
</protein>
<dbReference type="GO" id="GO:0008654">
    <property type="term" value="P:phospholipid biosynthetic process"/>
    <property type="evidence" value="ECO:0007669"/>
    <property type="project" value="TreeGrafter"/>
</dbReference>
<feature type="non-terminal residue" evidence="2">
    <location>
        <position position="525"/>
    </location>
</feature>
<feature type="region of interest" description="Disordered" evidence="1">
    <location>
        <begin position="389"/>
        <end position="414"/>
    </location>
</feature>
<evidence type="ECO:0000256" key="1">
    <source>
        <dbReference type="SAM" id="MobiDB-lite"/>
    </source>
</evidence>
<feature type="region of interest" description="Disordered" evidence="1">
    <location>
        <begin position="1"/>
        <end position="59"/>
    </location>
</feature>
<dbReference type="InterPro" id="IPR013927">
    <property type="entry name" value="TF_Opi1_Ccg-8"/>
</dbReference>
<dbReference type="OrthoDB" id="2441642at2759"/>
<dbReference type="Pfam" id="PF08618">
    <property type="entry name" value="Opi1"/>
    <property type="match status" value="1"/>
</dbReference>
<proteinExistence type="predicted"/>
<dbReference type="PANTHER" id="PTHR38406">
    <property type="entry name" value="TRANSCRIPTIONAL REPRESSOR OPI1"/>
    <property type="match status" value="1"/>
</dbReference>
<gene>
    <name evidence="2" type="ORF">K402DRAFT_298947</name>
</gene>
<dbReference type="GO" id="GO:0030968">
    <property type="term" value="P:endoplasmic reticulum unfolded protein response"/>
    <property type="evidence" value="ECO:0007669"/>
    <property type="project" value="TreeGrafter"/>
</dbReference>
<feature type="compositionally biased region" description="Polar residues" evidence="1">
    <location>
        <begin position="389"/>
        <end position="402"/>
    </location>
</feature>
<name>A0A6G1GKP6_9PEZI</name>
<feature type="region of interest" description="Disordered" evidence="1">
    <location>
        <begin position="98"/>
        <end position="125"/>
    </location>
</feature>
<dbReference type="GO" id="GO:0005783">
    <property type="term" value="C:endoplasmic reticulum"/>
    <property type="evidence" value="ECO:0007669"/>
    <property type="project" value="TreeGrafter"/>
</dbReference>
<organism evidence="2 3">
    <name type="scientific">Aulographum hederae CBS 113979</name>
    <dbReference type="NCBI Taxonomy" id="1176131"/>
    <lineage>
        <taxon>Eukaryota</taxon>
        <taxon>Fungi</taxon>
        <taxon>Dikarya</taxon>
        <taxon>Ascomycota</taxon>
        <taxon>Pezizomycotina</taxon>
        <taxon>Dothideomycetes</taxon>
        <taxon>Pleosporomycetidae</taxon>
        <taxon>Aulographales</taxon>
        <taxon>Aulographaceae</taxon>
    </lineage>
</organism>
<dbReference type="AlphaFoldDB" id="A0A6G1GKP6"/>